<comment type="similarity">
    <text evidence="1">Belongs to the protein kinase superfamily. ADCK protein kinase family.</text>
</comment>
<sequence length="545" mass="60958">MLANFAPDWTRQREILGIFSRYGWGYMTNALQNKEDGSGEEPRLPLPKVLKEILIDLGPTFIKLGQLLSTRPDLLPPEYIKELSELQADVPPAPWEAVQQVLRSELIAPMESVFREFNPVPVAAGSLAVTYRARLMSGDVVAVKVQRPGIERTVESDIRILKGLADWFSSQSSWGKYYDAKALAEEFAASLLGELDFTREGKNTDSLRASLKGSPWFDSNRVVVPSVYWEHTTQRVLVLEWIEGKPILGLPLPEKAPELADLTVRTFFQQIYVDGFFHADPHPGNLFRLQPPEGAPLRLALLDCGMVGTLDPRTQQLLTEQLLAIVQEDPQRFAQLTLDLGQAVDNVNFARLQGEFDRLLRQYYNRSLAEINFGALLYDMLRVLRENGIRLPGNIGLYVKALANLEGVARSLDPDFNMVETVKPLITELFRRRLFGTAPLQEALRSALDLRELLLKFPRRFDLLLQGLTGETIQLRVQLSGWEPVQSSLQETGRRISMGLLSASLVLSGTLAFTLDTTGHAVWLGSILLVLGGLLGFGLVFGRRA</sequence>
<dbReference type="InterPro" id="IPR050154">
    <property type="entry name" value="UbiB_kinase"/>
</dbReference>
<evidence type="ECO:0000313" key="4">
    <source>
        <dbReference type="EMBL" id="UFP94321.1"/>
    </source>
</evidence>
<dbReference type="GO" id="GO:0016301">
    <property type="term" value="F:kinase activity"/>
    <property type="evidence" value="ECO:0007669"/>
    <property type="project" value="UniProtKB-KW"/>
</dbReference>
<dbReference type="PANTHER" id="PTHR10566">
    <property type="entry name" value="CHAPERONE-ACTIVITY OF BC1 COMPLEX CABC1 -RELATED"/>
    <property type="match status" value="1"/>
</dbReference>
<dbReference type="SUPFAM" id="SSF56112">
    <property type="entry name" value="Protein kinase-like (PK-like)"/>
    <property type="match status" value="1"/>
</dbReference>
<evidence type="ECO:0000256" key="1">
    <source>
        <dbReference type="ARBA" id="ARBA00009670"/>
    </source>
</evidence>
<dbReference type="EMBL" id="CP063845">
    <property type="protein sequence ID" value="UFP94321.1"/>
    <property type="molecule type" value="Genomic_DNA"/>
</dbReference>
<dbReference type="PANTHER" id="PTHR10566:SF113">
    <property type="entry name" value="PROTEIN ACTIVITY OF BC1 COMPLEX KINASE 7, CHLOROPLASTIC"/>
    <property type="match status" value="1"/>
</dbReference>
<dbReference type="RefSeq" id="WP_230841380.1">
    <property type="nucleotide sequence ID" value="NZ_CP063845.1"/>
</dbReference>
<dbReference type="InterPro" id="IPR004147">
    <property type="entry name" value="ABC1_dom"/>
</dbReference>
<keyword evidence="4" id="KW-0808">Transferase</keyword>
<keyword evidence="4" id="KW-0418">Kinase</keyword>
<organism evidence="4 5">
    <name type="scientific">Gloeobacter morelensis MG652769</name>
    <dbReference type="NCBI Taxonomy" id="2781736"/>
    <lineage>
        <taxon>Bacteria</taxon>
        <taxon>Bacillati</taxon>
        <taxon>Cyanobacteriota</taxon>
        <taxon>Cyanophyceae</taxon>
        <taxon>Gloeobacterales</taxon>
        <taxon>Gloeobacteraceae</taxon>
        <taxon>Gloeobacter</taxon>
        <taxon>Gloeobacter morelensis</taxon>
    </lineage>
</organism>
<evidence type="ECO:0000256" key="2">
    <source>
        <dbReference type="SAM" id="Phobius"/>
    </source>
</evidence>
<keyword evidence="2" id="KW-0472">Membrane</keyword>
<proteinExistence type="inferred from homology"/>
<dbReference type="Proteomes" id="UP001054846">
    <property type="component" value="Chromosome"/>
</dbReference>
<keyword evidence="2" id="KW-0812">Transmembrane</keyword>
<feature type="transmembrane region" description="Helical" evidence="2">
    <location>
        <begin position="521"/>
        <end position="541"/>
    </location>
</feature>
<gene>
    <name evidence="4" type="ORF">ISF26_21660</name>
</gene>
<evidence type="ECO:0000259" key="3">
    <source>
        <dbReference type="Pfam" id="PF03109"/>
    </source>
</evidence>
<evidence type="ECO:0000313" key="5">
    <source>
        <dbReference type="Proteomes" id="UP001054846"/>
    </source>
</evidence>
<accession>A0ABY3PKW7</accession>
<protein>
    <submittedName>
        <fullName evidence="4">AarF/ABC1/UbiB kinase family protein</fullName>
    </submittedName>
</protein>
<keyword evidence="5" id="KW-1185">Reference proteome</keyword>
<name>A0ABY3PKW7_9CYAN</name>
<reference evidence="4 5" key="1">
    <citation type="journal article" date="2021" name="Genome Biol. Evol.">
        <title>Complete Genome Sequencing of a Novel Gloeobacter Species from a Waterfall Cave in Mexico.</title>
        <authorList>
            <person name="Saw J.H."/>
            <person name="Cardona T."/>
            <person name="Montejano G."/>
        </authorList>
    </citation>
    <scope>NUCLEOTIDE SEQUENCE [LARGE SCALE GENOMIC DNA]</scope>
    <source>
        <strain evidence="4">MG652769</strain>
    </source>
</reference>
<dbReference type="InterPro" id="IPR011009">
    <property type="entry name" value="Kinase-like_dom_sf"/>
</dbReference>
<dbReference type="Pfam" id="PF03109">
    <property type="entry name" value="ABC1"/>
    <property type="match status" value="1"/>
</dbReference>
<feature type="domain" description="ABC1 atypical kinase-like" evidence="3">
    <location>
        <begin position="86"/>
        <end position="335"/>
    </location>
</feature>
<keyword evidence="2" id="KW-1133">Transmembrane helix</keyword>
<dbReference type="CDD" id="cd05121">
    <property type="entry name" value="ABC1_ADCK3-like"/>
    <property type="match status" value="1"/>
</dbReference>